<proteinExistence type="predicted"/>
<dbReference type="CDD" id="cd02440">
    <property type="entry name" value="AdoMet_MTases"/>
    <property type="match status" value="1"/>
</dbReference>
<dbReference type="PANTHER" id="PTHR47739:SF1">
    <property type="entry name" value="TRNA1(VAL) (ADENINE(37)-N6)-METHYLTRANSFERASE"/>
    <property type="match status" value="1"/>
</dbReference>
<reference evidence="2" key="1">
    <citation type="submission" date="2020-10" db="EMBL/GenBank/DDBJ databases">
        <authorList>
            <person name="Gilroy R."/>
        </authorList>
    </citation>
    <scope>NUCLEOTIDE SEQUENCE</scope>
    <source>
        <strain evidence="2">ChiSjej4B22-9803</strain>
    </source>
</reference>
<dbReference type="InterPro" id="IPR050210">
    <property type="entry name" value="tRNA_Adenine-N(6)_MTase"/>
</dbReference>
<dbReference type="EMBL" id="DVND01000157">
    <property type="protein sequence ID" value="HIU48912.1"/>
    <property type="molecule type" value="Genomic_DNA"/>
</dbReference>
<accession>A0A9D1LVU9</accession>
<dbReference type="PANTHER" id="PTHR47739">
    <property type="entry name" value="TRNA1(VAL) (ADENINE(37)-N6)-METHYLTRANSFERASE"/>
    <property type="match status" value="1"/>
</dbReference>
<evidence type="ECO:0000259" key="1">
    <source>
        <dbReference type="Pfam" id="PF05175"/>
    </source>
</evidence>
<dbReference type="InterPro" id="IPR029063">
    <property type="entry name" value="SAM-dependent_MTases_sf"/>
</dbReference>
<reference evidence="2" key="2">
    <citation type="journal article" date="2021" name="PeerJ">
        <title>Extensive microbial diversity within the chicken gut microbiome revealed by metagenomics and culture.</title>
        <authorList>
            <person name="Gilroy R."/>
            <person name="Ravi A."/>
            <person name="Getino M."/>
            <person name="Pursley I."/>
            <person name="Horton D.L."/>
            <person name="Alikhan N.F."/>
            <person name="Baker D."/>
            <person name="Gharbi K."/>
            <person name="Hall N."/>
            <person name="Watson M."/>
            <person name="Adriaenssens E.M."/>
            <person name="Foster-Nyarko E."/>
            <person name="Jarju S."/>
            <person name="Secka A."/>
            <person name="Antonio M."/>
            <person name="Oren A."/>
            <person name="Chaudhuri R.R."/>
            <person name="La Ragione R."/>
            <person name="Hildebrand F."/>
            <person name="Pallen M.J."/>
        </authorList>
    </citation>
    <scope>NUCLEOTIDE SEQUENCE</scope>
    <source>
        <strain evidence="2">ChiSjej4B22-9803</strain>
    </source>
</reference>
<dbReference type="InterPro" id="IPR007848">
    <property type="entry name" value="Small_mtfrase_dom"/>
</dbReference>
<sequence length="246" mass="26968">MDIPLFENEQIDDLQCRGLRLIQKRDGFKFGTDAVLLADFAKQLPSGRTLDFCTGSGIVPLLLSAKTGTPRICGLELQPAVCDMAKRSVLLNGLEGRIEITEGDLKNAPALYGPKRFDVITCNPPYMKAGAALVNAADAKTIARHEVTCTLEDVVRAANSLLAPAGHLVLVHRPYRMAELISLMRAYGIEPKRLRLVYPKAEKEANLVLIDGLKNGKPELRILPPLFLQDGHGGESAELKRIYERG</sequence>
<gene>
    <name evidence="2" type="ORF">IAB04_06075</name>
</gene>
<dbReference type="GO" id="GO:0008168">
    <property type="term" value="F:methyltransferase activity"/>
    <property type="evidence" value="ECO:0007669"/>
    <property type="project" value="InterPro"/>
</dbReference>
<evidence type="ECO:0000313" key="2">
    <source>
        <dbReference type="EMBL" id="HIU48912.1"/>
    </source>
</evidence>
<comment type="caution">
    <text evidence="2">The sequence shown here is derived from an EMBL/GenBank/DDBJ whole genome shotgun (WGS) entry which is preliminary data.</text>
</comment>
<dbReference type="SUPFAM" id="SSF53335">
    <property type="entry name" value="S-adenosyl-L-methionine-dependent methyltransferases"/>
    <property type="match status" value="1"/>
</dbReference>
<dbReference type="Proteomes" id="UP000824111">
    <property type="component" value="Unassembled WGS sequence"/>
</dbReference>
<organism evidence="2 3">
    <name type="scientific">Candidatus Avimonoglobus intestinipullorum</name>
    <dbReference type="NCBI Taxonomy" id="2840699"/>
    <lineage>
        <taxon>Bacteria</taxon>
        <taxon>Bacillati</taxon>
        <taxon>Bacillota</taxon>
        <taxon>Clostridia</taxon>
        <taxon>Eubacteriales</taxon>
        <taxon>Candidatus Avimonoglobus</taxon>
    </lineage>
</organism>
<evidence type="ECO:0000313" key="3">
    <source>
        <dbReference type="Proteomes" id="UP000824111"/>
    </source>
</evidence>
<protein>
    <submittedName>
        <fullName evidence="2">tRNA1(Val) (Adenine(37)-N6)-methyltransferase</fullName>
    </submittedName>
</protein>
<name>A0A9D1LVU9_9FIRM</name>
<dbReference type="Pfam" id="PF05175">
    <property type="entry name" value="MTS"/>
    <property type="match status" value="1"/>
</dbReference>
<dbReference type="AlphaFoldDB" id="A0A9D1LVU9"/>
<feature type="domain" description="Methyltransferase small" evidence="1">
    <location>
        <begin position="34"/>
        <end position="173"/>
    </location>
</feature>
<dbReference type="Gene3D" id="3.40.50.150">
    <property type="entry name" value="Vaccinia Virus protein VP39"/>
    <property type="match status" value="1"/>
</dbReference>